<dbReference type="InterPro" id="IPR013083">
    <property type="entry name" value="Znf_RING/FYVE/PHD"/>
</dbReference>
<sequence>MASLASRLKEPSFLETNFAADPNVTRIKAYLLSGRHIKAEIKCAAENCLVKVEDEKDPALKILKDLRKNYHPMCFCFSCDRVSHLKCLDLNLDSFSKLKAPYICADCEKDPKNKIAVQFHTNAEWGQGTNARRKKFLKPDSILQFPELVGNHLLETAWDPEDVRAFQAAEPVKDLLTRQKEGDELCLSTLLNIKKNLKLKQLNLDRKLKN</sequence>
<proteinExistence type="predicted"/>
<dbReference type="SUPFAM" id="SSF57903">
    <property type="entry name" value="FYVE/PHD zinc finger"/>
    <property type="match status" value="1"/>
</dbReference>
<dbReference type="AlphaFoldDB" id="A0A9J6BB22"/>
<gene>
    <name evidence="1" type="ORF">PVAND_014900</name>
</gene>
<dbReference type="Gene3D" id="3.30.40.10">
    <property type="entry name" value="Zinc/RING finger domain, C3HC4 (zinc finger)"/>
    <property type="match status" value="1"/>
</dbReference>
<keyword evidence="2" id="KW-1185">Reference proteome</keyword>
<evidence type="ECO:0000313" key="2">
    <source>
        <dbReference type="Proteomes" id="UP001107558"/>
    </source>
</evidence>
<dbReference type="CDD" id="cd15489">
    <property type="entry name" value="PHD_SF"/>
    <property type="match status" value="1"/>
</dbReference>
<comment type="caution">
    <text evidence="1">The sequence shown here is derived from an EMBL/GenBank/DDBJ whole genome shotgun (WGS) entry which is preliminary data.</text>
</comment>
<organism evidence="1 2">
    <name type="scientific">Polypedilum vanderplanki</name>
    <name type="common">Sleeping chironomid midge</name>
    <dbReference type="NCBI Taxonomy" id="319348"/>
    <lineage>
        <taxon>Eukaryota</taxon>
        <taxon>Metazoa</taxon>
        <taxon>Ecdysozoa</taxon>
        <taxon>Arthropoda</taxon>
        <taxon>Hexapoda</taxon>
        <taxon>Insecta</taxon>
        <taxon>Pterygota</taxon>
        <taxon>Neoptera</taxon>
        <taxon>Endopterygota</taxon>
        <taxon>Diptera</taxon>
        <taxon>Nematocera</taxon>
        <taxon>Chironomoidea</taxon>
        <taxon>Chironomidae</taxon>
        <taxon>Chironominae</taxon>
        <taxon>Polypedilum</taxon>
        <taxon>Polypedilum</taxon>
    </lineage>
</organism>
<evidence type="ECO:0000313" key="1">
    <source>
        <dbReference type="EMBL" id="KAG5666893.1"/>
    </source>
</evidence>
<dbReference type="Proteomes" id="UP001107558">
    <property type="component" value="Chromosome 4"/>
</dbReference>
<reference evidence="1" key="1">
    <citation type="submission" date="2021-03" db="EMBL/GenBank/DDBJ databases">
        <title>Chromosome level genome of the anhydrobiotic midge Polypedilum vanderplanki.</title>
        <authorList>
            <person name="Yoshida Y."/>
            <person name="Kikawada T."/>
            <person name="Gusev O."/>
        </authorList>
    </citation>
    <scope>NUCLEOTIDE SEQUENCE</scope>
    <source>
        <strain evidence="1">NIAS01</strain>
        <tissue evidence="1">Whole body or cell culture</tissue>
    </source>
</reference>
<name>A0A9J6BB22_POLVA</name>
<protein>
    <submittedName>
        <fullName evidence="1">Uncharacterized protein</fullName>
    </submittedName>
</protein>
<accession>A0A9J6BB22</accession>
<dbReference type="EMBL" id="JADBJN010000004">
    <property type="protein sequence ID" value="KAG5666893.1"/>
    <property type="molecule type" value="Genomic_DNA"/>
</dbReference>
<dbReference type="InterPro" id="IPR011011">
    <property type="entry name" value="Znf_FYVE_PHD"/>
</dbReference>